<proteinExistence type="predicted"/>
<protein>
    <submittedName>
        <fullName evidence="1">Uncharacterized protein</fullName>
    </submittedName>
</protein>
<keyword evidence="2" id="KW-1185">Reference proteome</keyword>
<dbReference type="eggNOG" id="ENOG502TNC3">
    <property type="taxonomic scope" value="Eukaryota"/>
</dbReference>
<dbReference type="OrthoDB" id="10580242at2759"/>
<evidence type="ECO:0000313" key="2">
    <source>
        <dbReference type="Proteomes" id="UP000003786"/>
    </source>
</evidence>
<gene>
    <name evidence="1" type="ORF">TOT_040000335</name>
</gene>
<dbReference type="KEGG" id="tot:TOT_040000335"/>
<name>J4C4C7_THEOR</name>
<accession>J4C4C7</accession>
<dbReference type="AlphaFoldDB" id="J4C4C7"/>
<dbReference type="VEuPathDB" id="PiroplasmaDB:TOT_040000335"/>
<organism evidence="1 2">
    <name type="scientific">Theileria orientalis strain Shintoku</name>
    <dbReference type="NCBI Taxonomy" id="869250"/>
    <lineage>
        <taxon>Eukaryota</taxon>
        <taxon>Sar</taxon>
        <taxon>Alveolata</taxon>
        <taxon>Apicomplexa</taxon>
        <taxon>Aconoidasida</taxon>
        <taxon>Piroplasmida</taxon>
        <taxon>Theileriidae</taxon>
        <taxon>Theileria</taxon>
    </lineage>
</organism>
<reference evidence="1 2" key="1">
    <citation type="journal article" date="2012" name="MBio">
        <title>Comparative genome analysis of three eukaryotic parasites with differing abilities to transform leukocytes reveals key mediators of Theileria-induced leukocyte transformation.</title>
        <authorList>
            <person name="Hayashida K."/>
            <person name="Hara Y."/>
            <person name="Abe T."/>
            <person name="Yamasaki C."/>
            <person name="Toyoda A."/>
            <person name="Kosuge T."/>
            <person name="Suzuki Y."/>
            <person name="Sato Y."/>
            <person name="Kawashima S."/>
            <person name="Katayama T."/>
            <person name="Wakaguri H."/>
            <person name="Inoue N."/>
            <person name="Homma K."/>
            <person name="Tada-Umezaki M."/>
            <person name="Yagi Y."/>
            <person name="Fujii Y."/>
            <person name="Habara T."/>
            <person name="Kanehisa M."/>
            <person name="Watanabe H."/>
            <person name="Ito K."/>
            <person name="Gojobori T."/>
            <person name="Sugawara H."/>
            <person name="Imanishi T."/>
            <person name="Weir W."/>
            <person name="Gardner M."/>
            <person name="Pain A."/>
            <person name="Shiels B."/>
            <person name="Hattori M."/>
            <person name="Nene V."/>
            <person name="Sugimoto C."/>
        </authorList>
    </citation>
    <scope>NUCLEOTIDE SEQUENCE [LARGE SCALE GENOMIC DNA]</scope>
    <source>
        <strain evidence="1 2">Shintoku</strain>
    </source>
</reference>
<dbReference type="Proteomes" id="UP000003786">
    <property type="component" value="Chromosome 4"/>
</dbReference>
<dbReference type="GeneID" id="20716404"/>
<dbReference type="EMBL" id="AP011949">
    <property type="protein sequence ID" value="BAM41956.1"/>
    <property type="molecule type" value="Genomic_DNA"/>
</dbReference>
<dbReference type="RefSeq" id="XP_009692257.1">
    <property type="nucleotide sequence ID" value="XM_009693962.1"/>
</dbReference>
<evidence type="ECO:0000313" key="1">
    <source>
        <dbReference type="EMBL" id="BAM41956.1"/>
    </source>
</evidence>
<dbReference type="OMA" id="QTNSTIC"/>
<sequence>MEANSLVTLRKKKSGKIKTFLKGLKCVKADKSASKSFELVKKLDSYEDVPIRANSVIKSSRFAQTEDELGIDESTQASLDIKPKSQEFNIDCFKKILDDNQNLHSRDILIENRRLALTRVVGIISLKISFHFNHFILKTNVRVVNNLFFDNFVKILARTVNYKLILLLRSFVNLARISYYRNAELYKILDSKDLNQDSESRSTQVITRNSRTVVKLDLSCLLMCKVISTVVLFRKYKYWSVIRSALSGKYYKTALYKPITPGLLSSNMIVDGDK</sequence>